<protein>
    <submittedName>
        <fullName evidence="3">Uncharacterized protein</fullName>
    </submittedName>
</protein>
<feature type="transmembrane region" description="Helical" evidence="2">
    <location>
        <begin position="86"/>
        <end position="104"/>
    </location>
</feature>
<organism evidence="3">
    <name type="scientific">Clastoptera arizonana</name>
    <name type="common">Arizona spittle bug</name>
    <dbReference type="NCBI Taxonomy" id="38151"/>
    <lineage>
        <taxon>Eukaryota</taxon>
        <taxon>Metazoa</taxon>
        <taxon>Ecdysozoa</taxon>
        <taxon>Arthropoda</taxon>
        <taxon>Hexapoda</taxon>
        <taxon>Insecta</taxon>
        <taxon>Pterygota</taxon>
        <taxon>Neoptera</taxon>
        <taxon>Paraneoptera</taxon>
        <taxon>Hemiptera</taxon>
        <taxon>Auchenorrhyncha</taxon>
        <taxon>Cercopoidea</taxon>
        <taxon>Clastopteridae</taxon>
        <taxon>Clastoptera</taxon>
    </lineage>
</organism>
<feature type="transmembrane region" description="Helical" evidence="2">
    <location>
        <begin position="39"/>
        <end position="58"/>
    </location>
</feature>
<keyword evidence="2" id="KW-1133">Transmembrane helix</keyword>
<evidence type="ECO:0000313" key="3">
    <source>
        <dbReference type="EMBL" id="JAS09259.1"/>
    </source>
</evidence>
<feature type="compositionally biased region" description="Pro residues" evidence="1">
    <location>
        <begin position="61"/>
        <end position="77"/>
    </location>
</feature>
<keyword evidence="2" id="KW-0472">Membrane</keyword>
<accession>A0A1B6C7F2</accession>
<reference evidence="3" key="1">
    <citation type="submission" date="2015-12" db="EMBL/GenBank/DDBJ databases">
        <title>De novo transcriptome assembly of four potential Pierce s Disease insect vectors from Arizona vineyards.</title>
        <authorList>
            <person name="Tassone E.E."/>
        </authorList>
    </citation>
    <scope>NUCLEOTIDE SEQUENCE</scope>
</reference>
<dbReference type="EMBL" id="GEDC01028039">
    <property type="protein sequence ID" value="JAS09259.1"/>
    <property type="molecule type" value="Transcribed_RNA"/>
</dbReference>
<dbReference type="AlphaFoldDB" id="A0A1B6C7F2"/>
<sequence length="113" mass="12760">YSNRKKVLALTRLARSSENHLFKSILFRIRILFSFDKMAMKYLIVFIMIALLVSIISAQDPPPEETPAPVTKAPPPETTTKKSSAISVYQITTLSLIIPILQVLRRIGNSNEF</sequence>
<feature type="non-terminal residue" evidence="3">
    <location>
        <position position="1"/>
    </location>
</feature>
<proteinExistence type="predicted"/>
<name>A0A1B6C7F2_9HEMI</name>
<evidence type="ECO:0000256" key="2">
    <source>
        <dbReference type="SAM" id="Phobius"/>
    </source>
</evidence>
<gene>
    <name evidence="3" type="ORF">g.45440</name>
</gene>
<evidence type="ECO:0000256" key="1">
    <source>
        <dbReference type="SAM" id="MobiDB-lite"/>
    </source>
</evidence>
<feature type="region of interest" description="Disordered" evidence="1">
    <location>
        <begin position="61"/>
        <end position="83"/>
    </location>
</feature>
<keyword evidence="2" id="KW-0812">Transmembrane</keyword>